<proteinExistence type="predicted"/>
<organism evidence="1 2">
    <name type="scientific">Methylacidiphilum infernorum (isolate V4)</name>
    <name type="common">Methylokorus infernorum (strain V4)</name>
    <dbReference type="NCBI Taxonomy" id="481448"/>
    <lineage>
        <taxon>Bacteria</taxon>
        <taxon>Pseudomonadati</taxon>
        <taxon>Verrucomicrobiota</taxon>
        <taxon>Methylacidiphilae</taxon>
        <taxon>Methylacidiphilales</taxon>
        <taxon>Methylacidiphilaceae</taxon>
        <taxon>Methylacidiphilum (ex Ratnadevi et al. 2023)</taxon>
    </lineage>
</organism>
<reference evidence="1 2" key="1">
    <citation type="journal article" date="2008" name="Biol. Direct">
        <title>Complete genome sequence of the extremely acidophilic methanotroph isolate V4, Methylacidiphilum infernorum, a representative of the bacterial phylum Verrucomicrobia.</title>
        <authorList>
            <person name="Hou S."/>
            <person name="Makarova K.S."/>
            <person name="Saw J.H."/>
            <person name="Senin P."/>
            <person name="Ly B.V."/>
            <person name="Zhou Z."/>
            <person name="Ren Y."/>
            <person name="Wang J."/>
            <person name="Galperin M.Y."/>
            <person name="Omelchenko M.V."/>
            <person name="Wolf Y.I."/>
            <person name="Yutin N."/>
            <person name="Koonin E.V."/>
            <person name="Stott M.B."/>
            <person name="Mountain B.W."/>
            <person name="Crowe M.A."/>
            <person name="Smirnova A.V."/>
            <person name="Dunfield P.F."/>
            <person name="Feng L."/>
            <person name="Wang L."/>
            <person name="Alam M."/>
        </authorList>
    </citation>
    <scope>NUCLEOTIDE SEQUENCE [LARGE SCALE GENOMIC DNA]</scope>
    <source>
        <strain evidence="2">Isolate V4</strain>
    </source>
</reference>
<evidence type="ECO:0000313" key="1">
    <source>
        <dbReference type="EMBL" id="ACD82556.1"/>
    </source>
</evidence>
<dbReference type="EMBL" id="CP000975">
    <property type="protein sequence ID" value="ACD82556.1"/>
    <property type="molecule type" value="Genomic_DNA"/>
</dbReference>
<dbReference type="KEGG" id="min:Minf_0498"/>
<evidence type="ECO:0000313" key="2">
    <source>
        <dbReference type="Proteomes" id="UP000009149"/>
    </source>
</evidence>
<dbReference type="HOGENOM" id="CLU_3272633_0_0_0"/>
<sequence length="41" mass="4998">MQALIFFDRKITSLFSYGLKQDPHFRFVWRNGHKTERRNGV</sequence>
<dbReference type="AlphaFoldDB" id="B3DZD9"/>
<name>B3DZD9_METI4</name>
<dbReference type="Proteomes" id="UP000009149">
    <property type="component" value="Chromosome"/>
</dbReference>
<accession>B3DZD9</accession>
<gene>
    <name evidence="1" type="ordered locus">Minf_0498</name>
</gene>
<protein>
    <submittedName>
        <fullName evidence="1">Uncharacterized protein</fullName>
    </submittedName>
</protein>